<dbReference type="Proteomes" id="UP001164743">
    <property type="component" value="Chromosome 10A"/>
</dbReference>
<keyword evidence="2" id="KW-1185">Reference proteome</keyword>
<dbReference type="InterPro" id="IPR036291">
    <property type="entry name" value="NAD(P)-bd_dom_sf"/>
</dbReference>
<dbReference type="GeneID" id="77801151"/>
<evidence type="ECO:0000313" key="1">
    <source>
        <dbReference type="EMBL" id="WAQ88693.1"/>
    </source>
</evidence>
<accession>A0ABY7CWH1</accession>
<dbReference type="SUPFAM" id="SSF51735">
    <property type="entry name" value="NAD(P)-binding Rossmann-fold domains"/>
    <property type="match status" value="1"/>
</dbReference>
<dbReference type="RefSeq" id="XP_053024248.1">
    <property type="nucleotide sequence ID" value="XM_053160256.1"/>
</dbReference>
<proteinExistence type="predicted"/>
<sequence>MGLNLAHVLAPDNITVNCISPALIGDTRMVPAVQPPPPHGDPTLTGESGTLQLADIGTQLALTIPLGRLGHPSEQQFLKFFSQC</sequence>
<protein>
    <submittedName>
        <fullName evidence="1">Uncharacterized protein</fullName>
    </submittedName>
</protein>
<evidence type="ECO:0000313" key="2">
    <source>
        <dbReference type="Proteomes" id="UP001164743"/>
    </source>
</evidence>
<organism evidence="1 2">
    <name type="scientific">Puccinia triticina</name>
    <dbReference type="NCBI Taxonomy" id="208348"/>
    <lineage>
        <taxon>Eukaryota</taxon>
        <taxon>Fungi</taxon>
        <taxon>Dikarya</taxon>
        <taxon>Basidiomycota</taxon>
        <taxon>Pucciniomycotina</taxon>
        <taxon>Pucciniomycetes</taxon>
        <taxon>Pucciniales</taxon>
        <taxon>Pucciniaceae</taxon>
        <taxon>Puccinia</taxon>
    </lineage>
</organism>
<dbReference type="Gene3D" id="3.40.50.720">
    <property type="entry name" value="NAD(P)-binding Rossmann-like Domain"/>
    <property type="match status" value="1"/>
</dbReference>
<dbReference type="EMBL" id="CP110430">
    <property type="protein sequence ID" value="WAQ88693.1"/>
    <property type="molecule type" value="Genomic_DNA"/>
</dbReference>
<name>A0ABY7CWH1_9BASI</name>
<reference evidence="1" key="1">
    <citation type="submission" date="2022-10" db="EMBL/GenBank/DDBJ databases">
        <title>Puccinia triticina Genome sequencing and assembly.</title>
        <authorList>
            <person name="Li C."/>
        </authorList>
    </citation>
    <scope>NUCLEOTIDE SEQUENCE</scope>
    <source>
        <strain evidence="1">Pt15</strain>
    </source>
</reference>
<gene>
    <name evidence="1" type="ORF">PtA15_10A112</name>
</gene>